<dbReference type="SMART" id="SM00387">
    <property type="entry name" value="HATPase_c"/>
    <property type="match status" value="1"/>
</dbReference>
<dbReference type="RefSeq" id="WP_015048911.1">
    <property type="nucleotide sequence ID" value="NC_018868.3"/>
</dbReference>
<dbReference type="HOGENOM" id="CLU_515596_0_0_6"/>
<dbReference type="eggNOG" id="COG0642">
    <property type="taxonomic scope" value="Bacteria"/>
</dbReference>
<organism evidence="3 4">
    <name type="scientific">Simiduia agarivorans (strain DSM 21679 / JCM 13881 / BCRC 17597 / SA1)</name>
    <dbReference type="NCBI Taxonomy" id="1117647"/>
    <lineage>
        <taxon>Bacteria</taxon>
        <taxon>Pseudomonadati</taxon>
        <taxon>Pseudomonadota</taxon>
        <taxon>Gammaproteobacteria</taxon>
        <taxon>Cellvibrionales</taxon>
        <taxon>Cellvibrionaceae</taxon>
        <taxon>Simiduia</taxon>
    </lineage>
</organism>
<keyword evidence="3" id="KW-0418">Kinase</keyword>
<keyword evidence="3" id="KW-0808">Transferase</keyword>
<dbReference type="InterPro" id="IPR005467">
    <property type="entry name" value="His_kinase_dom"/>
</dbReference>
<proteinExistence type="predicted"/>
<dbReference type="InterPro" id="IPR036890">
    <property type="entry name" value="HATPase_C_sf"/>
</dbReference>
<keyword evidence="1" id="KW-0472">Membrane</keyword>
<dbReference type="KEGG" id="saga:M5M_18150"/>
<dbReference type="CDD" id="cd00075">
    <property type="entry name" value="HATPase"/>
    <property type="match status" value="1"/>
</dbReference>
<feature type="transmembrane region" description="Helical" evidence="1">
    <location>
        <begin position="45"/>
        <end position="63"/>
    </location>
</feature>
<dbReference type="SUPFAM" id="SSF55874">
    <property type="entry name" value="ATPase domain of HSP90 chaperone/DNA topoisomerase II/histidine kinase"/>
    <property type="match status" value="1"/>
</dbReference>
<dbReference type="OrthoDB" id="9804645at2"/>
<evidence type="ECO:0000313" key="4">
    <source>
        <dbReference type="Proteomes" id="UP000000466"/>
    </source>
</evidence>
<gene>
    <name evidence="3" type="ordered locus">M5M_18150</name>
</gene>
<dbReference type="InterPro" id="IPR003594">
    <property type="entry name" value="HATPase_dom"/>
</dbReference>
<feature type="domain" description="Histidine kinase" evidence="2">
    <location>
        <begin position="265"/>
        <end position="381"/>
    </location>
</feature>
<accession>K4KRI9</accession>
<dbReference type="Proteomes" id="UP000000466">
    <property type="component" value="Chromosome"/>
</dbReference>
<keyword evidence="4" id="KW-1185">Reference proteome</keyword>
<dbReference type="STRING" id="1117647.M5M_18150"/>
<sequence>MNTKANISYPWLSSVSLLLALALWQLARWPVALPDGMLLQPLPDLWLWSVTSIALALVLWDLLRFHRQLRGFHKQAQHLTDQCLQLAEDKKRLQQKAHTYSNKTEKLKAFIGDKLLEYIEYDEKYLHFKGIAAEVRHNGIISYDIILDALQTARSQLPDDSRYDEALAGLGYLWDLLDLSTADNMALHINNHLCDCENYYYQQQLNTTEPAPFEPSYPAYRALVRALTPVTQSAERLQWLNKPDALECTHLDSQFRFYLDKTCQLLGNENHLVLLAENLIKNALYHKDQGLGPRPAIVLNLTAQEGKARFSVYNPGPHIEDANQQKIYQLGFTTRQDAQIHGRGLGLYFVSQIVSGYEGKIRHRNWYNQPESYSIRIETHDGLASQRVQTQVVEVVVENQQPGCRMVSDAANDDRPQIVPHQAWQFTQAIVSVEITARSQAQTWSFSDFEQETAFCQQEPTPGLPPRWQLTVTHNKQRGRLVFEPMNVNGVVFDVELPLADTEVDEELPEEEDYLSEVAQKYVPLG</sequence>
<feature type="transmembrane region" description="Helical" evidence="1">
    <location>
        <begin position="7"/>
        <end position="25"/>
    </location>
</feature>
<evidence type="ECO:0000313" key="3">
    <source>
        <dbReference type="EMBL" id="AFV00759.1"/>
    </source>
</evidence>
<dbReference type="PROSITE" id="PS50109">
    <property type="entry name" value="HIS_KIN"/>
    <property type="match status" value="1"/>
</dbReference>
<protein>
    <submittedName>
        <fullName evidence="3">Signal transduction histidine kinase regulating citrate/malate metabolism</fullName>
    </submittedName>
</protein>
<dbReference type="Gene3D" id="3.30.565.10">
    <property type="entry name" value="Histidine kinase-like ATPase, C-terminal domain"/>
    <property type="match status" value="1"/>
</dbReference>
<evidence type="ECO:0000259" key="2">
    <source>
        <dbReference type="PROSITE" id="PS50109"/>
    </source>
</evidence>
<keyword evidence="1" id="KW-0812">Transmembrane</keyword>
<reference evidence="3 4" key="1">
    <citation type="journal article" date="2013" name="Genome Announc.">
        <title>Complete genome sequence of Simiduia agarivorans SA1(T), a marine bacterium able to degrade a variety of polysaccharides.</title>
        <authorList>
            <person name="Lin S.Y."/>
            <person name="Shieh W.Y."/>
            <person name="Chen J.S."/>
            <person name="Tang S.L."/>
        </authorList>
    </citation>
    <scope>NUCLEOTIDE SEQUENCE [LARGE SCALE GENOMIC DNA]</scope>
    <source>
        <strain evidence="4">DSM 21679 / JCM 13881 / BCRC 17597 / SA1</strain>
    </source>
</reference>
<evidence type="ECO:0000256" key="1">
    <source>
        <dbReference type="SAM" id="Phobius"/>
    </source>
</evidence>
<dbReference type="Pfam" id="PF02518">
    <property type="entry name" value="HATPase_c"/>
    <property type="match status" value="1"/>
</dbReference>
<keyword evidence="1" id="KW-1133">Transmembrane helix</keyword>
<dbReference type="EMBL" id="CP003746">
    <property type="protein sequence ID" value="AFV00759.1"/>
    <property type="molecule type" value="Genomic_DNA"/>
</dbReference>
<dbReference type="GO" id="GO:0016301">
    <property type="term" value="F:kinase activity"/>
    <property type="evidence" value="ECO:0007669"/>
    <property type="project" value="UniProtKB-KW"/>
</dbReference>
<name>K4KRI9_SIMAS</name>
<dbReference type="AlphaFoldDB" id="K4KRI9"/>